<evidence type="ECO:0000313" key="2">
    <source>
        <dbReference type="EMBL" id="QFS49311.1"/>
    </source>
</evidence>
<dbReference type="EMBL" id="CP045226">
    <property type="protein sequence ID" value="QFS49311.1"/>
    <property type="molecule type" value="Genomic_DNA"/>
</dbReference>
<evidence type="ECO:0000256" key="1">
    <source>
        <dbReference type="SAM" id="Phobius"/>
    </source>
</evidence>
<feature type="transmembrane region" description="Helical" evidence="1">
    <location>
        <begin position="23"/>
        <end position="45"/>
    </location>
</feature>
<keyword evidence="1" id="KW-0472">Membrane</keyword>
<keyword evidence="3" id="KW-1185">Reference proteome</keyword>
<dbReference type="KEGG" id="nsh:GXM_06805"/>
<keyword evidence="1" id="KW-1133">Transmembrane helix</keyword>
<reference evidence="2 3" key="1">
    <citation type="submission" date="2019-10" db="EMBL/GenBank/DDBJ databases">
        <title>Genomic and transcriptomic insights into the perfect genentic adaptation of a filamentous nitrogen-fixing cyanobacterium to rice fields.</title>
        <authorList>
            <person name="Chen Z."/>
        </authorList>
    </citation>
    <scope>NUCLEOTIDE SEQUENCE [LARGE SCALE GENOMIC DNA]</scope>
    <source>
        <strain evidence="2">CCNUC1</strain>
    </source>
</reference>
<protein>
    <submittedName>
        <fullName evidence="2">Uncharacterized protein</fullName>
    </submittedName>
</protein>
<gene>
    <name evidence="2" type="ORF">GXM_06805</name>
</gene>
<dbReference type="AlphaFoldDB" id="A0A5P8W9T7"/>
<dbReference type="Proteomes" id="UP000326678">
    <property type="component" value="Chromosome Gxm1"/>
</dbReference>
<name>A0A5P8W9T7_9NOSO</name>
<feature type="transmembrane region" description="Helical" evidence="1">
    <location>
        <begin position="51"/>
        <end position="71"/>
    </location>
</feature>
<proteinExistence type="predicted"/>
<evidence type="ECO:0000313" key="3">
    <source>
        <dbReference type="Proteomes" id="UP000326678"/>
    </source>
</evidence>
<sequence>MSYKELEDIIDAKIQKAIRKHEVIVASISSIIGLIFILGLFHAILLNHTQIQSFCLRLLLVAFNVFLLSSVP</sequence>
<accession>A0A5P8W9T7</accession>
<keyword evidence="1" id="KW-0812">Transmembrane</keyword>
<organism evidence="2 3">
    <name type="scientific">Nostoc sphaeroides CCNUC1</name>
    <dbReference type="NCBI Taxonomy" id="2653204"/>
    <lineage>
        <taxon>Bacteria</taxon>
        <taxon>Bacillati</taxon>
        <taxon>Cyanobacteriota</taxon>
        <taxon>Cyanophyceae</taxon>
        <taxon>Nostocales</taxon>
        <taxon>Nostocaceae</taxon>
        <taxon>Nostoc</taxon>
    </lineage>
</organism>